<proteinExistence type="inferred from homology"/>
<evidence type="ECO:0000256" key="1">
    <source>
        <dbReference type="ARBA" id="ARBA00010641"/>
    </source>
</evidence>
<dbReference type="Proteomes" id="UP000679779">
    <property type="component" value="Unassembled WGS sequence"/>
</dbReference>
<evidence type="ECO:0000259" key="6">
    <source>
        <dbReference type="Pfam" id="PF08281"/>
    </source>
</evidence>
<dbReference type="Pfam" id="PF08281">
    <property type="entry name" value="Sigma70_r4_2"/>
    <property type="match status" value="1"/>
</dbReference>
<dbReference type="CDD" id="cd06171">
    <property type="entry name" value="Sigma70_r4"/>
    <property type="match status" value="1"/>
</dbReference>
<gene>
    <name evidence="7" type="primary">sigW_4</name>
    <name evidence="7" type="ORF">J2TS6_34940</name>
</gene>
<dbReference type="InterPro" id="IPR007627">
    <property type="entry name" value="RNA_pol_sigma70_r2"/>
</dbReference>
<dbReference type="InterPro" id="IPR013325">
    <property type="entry name" value="RNA_pol_sigma_r2"/>
</dbReference>
<dbReference type="PANTHER" id="PTHR43133">
    <property type="entry name" value="RNA POLYMERASE ECF-TYPE SIGMA FACTO"/>
    <property type="match status" value="1"/>
</dbReference>
<keyword evidence="8" id="KW-1185">Reference proteome</keyword>
<keyword evidence="4" id="KW-0804">Transcription</keyword>
<organism evidence="7 8">
    <name type="scientific">Paenibacillus albilobatus</name>
    <dbReference type="NCBI Taxonomy" id="2716884"/>
    <lineage>
        <taxon>Bacteria</taxon>
        <taxon>Bacillati</taxon>
        <taxon>Bacillota</taxon>
        <taxon>Bacilli</taxon>
        <taxon>Bacillales</taxon>
        <taxon>Paenibacillaceae</taxon>
        <taxon>Paenibacillus</taxon>
    </lineage>
</organism>
<dbReference type="InterPro" id="IPR014284">
    <property type="entry name" value="RNA_pol_sigma-70_dom"/>
</dbReference>
<dbReference type="EMBL" id="BORQ01000004">
    <property type="protein sequence ID" value="GIO32353.1"/>
    <property type="molecule type" value="Genomic_DNA"/>
</dbReference>
<comment type="caution">
    <text evidence="7">The sequence shown here is derived from an EMBL/GenBank/DDBJ whole genome shotgun (WGS) entry which is preliminary data.</text>
</comment>
<reference evidence="7" key="1">
    <citation type="submission" date="2021-03" db="EMBL/GenBank/DDBJ databases">
        <title>Antimicrobial resistance genes in bacteria isolated from Japanese honey, and their potential for conferring macrolide and lincosamide resistance in the American foulbrood pathogen Paenibacillus larvae.</title>
        <authorList>
            <person name="Okamoto M."/>
            <person name="Kumagai M."/>
            <person name="Kanamori H."/>
            <person name="Takamatsu D."/>
        </authorList>
    </citation>
    <scope>NUCLEOTIDE SEQUENCE</scope>
    <source>
        <strain evidence="7">J2TS6</strain>
    </source>
</reference>
<comment type="similarity">
    <text evidence="1">Belongs to the sigma-70 factor family. ECF subfamily.</text>
</comment>
<evidence type="ECO:0000313" key="8">
    <source>
        <dbReference type="Proteomes" id="UP000679779"/>
    </source>
</evidence>
<dbReference type="Gene3D" id="1.10.1740.10">
    <property type="match status" value="1"/>
</dbReference>
<keyword evidence="2" id="KW-0805">Transcription regulation</keyword>
<evidence type="ECO:0000256" key="3">
    <source>
        <dbReference type="ARBA" id="ARBA00023082"/>
    </source>
</evidence>
<keyword evidence="3" id="KW-0731">Sigma factor</keyword>
<evidence type="ECO:0000313" key="7">
    <source>
        <dbReference type="EMBL" id="GIO32353.1"/>
    </source>
</evidence>
<dbReference type="NCBIfam" id="TIGR02937">
    <property type="entry name" value="sigma70-ECF"/>
    <property type="match status" value="1"/>
</dbReference>
<dbReference type="GO" id="GO:0003677">
    <property type="term" value="F:DNA binding"/>
    <property type="evidence" value="ECO:0007669"/>
    <property type="project" value="InterPro"/>
</dbReference>
<dbReference type="GO" id="GO:0006352">
    <property type="term" value="P:DNA-templated transcription initiation"/>
    <property type="evidence" value="ECO:0007669"/>
    <property type="project" value="InterPro"/>
</dbReference>
<dbReference type="Gene3D" id="1.10.10.10">
    <property type="entry name" value="Winged helix-like DNA-binding domain superfamily/Winged helix DNA-binding domain"/>
    <property type="match status" value="1"/>
</dbReference>
<dbReference type="RefSeq" id="WP_160039041.1">
    <property type="nucleotide sequence ID" value="NZ_BORQ01000004.1"/>
</dbReference>
<dbReference type="GO" id="GO:0016987">
    <property type="term" value="F:sigma factor activity"/>
    <property type="evidence" value="ECO:0007669"/>
    <property type="project" value="UniProtKB-KW"/>
</dbReference>
<dbReference type="InterPro" id="IPR013249">
    <property type="entry name" value="RNA_pol_sigma70_r4_t2"/>
</dbReference>
<dbReference type="InterPro" id="IPR039425">
    <property type="entry name" value="RNA_pol_sigma-70-like"/>
</dbReference>
<dbReference type="AlphaFoldDB" id="A0A920CBY5"/>
<dbReference type="InterPro" id="IPR013324">
    <property type="entry name" value="RNA_pol_sigma_r3/r4-like"/>
</dbReference>
<accession>A0A920CBY5</accession>
<dbReference type="SUPFAM" id="SSF88659">
    <property type="entry name" value="Sigma3 and sigma4 domains of RNA polymerase sigma factors"/>
    <property type="match status" value="1"/>
</dbReference>
<protein>
    <submittedName>
        <fullName evidence="7">ECF RNA polymerase sigma factor SigW</fullName>
    </submittedName>
</protein>
<name>A0A920CBY5_9BACL</name>
<dbReference type="PANTHER" id="PTHR43133:SF51">
    <property type="entry name" value="RNA POLYMERASE SIGMA FACTOR"/>
    <property type="match status" value="1"/>
</dbReference>
<dbReference type="Pfam" id="PF04542">
    <property type="entry name" value="Sigma70_r2"/>
    <property type="match status" value="1"/>
</dbReference>
<feature type="domain" description="RNA polymerase sigma-70 region 2" evidence="5">
    <location>
        <begin position="25"/>
        <end position="91"/>
    </location>
</feature>
<feature type="domain" description="RNA polymerase sigma factor 70 region 4 type 2" evidence="6">
    <location>
        <begin position="122"/>
        <end position="173"/>
    </location>
</feature>
<evidence type="ECO:0000256" key="2">
    <source>
        <dbReference type="ARBA" id="ARBA00023015"/>
    </source>
</evidence>
<dbReference type="InterPro" id="IPR036388">
    <property type="entry name" value="WH-like_DNA-bd_sf"/>
</dbReference>
<evidence type="ECO:0000259" key="5">
    <source>
        <dbReference type="Pfam" id="PF04542"/>
    </source>
</evidence>
<dbReference type="SUPFAM" id="SSF88946">
    <property type="entry name" value="Sigma2 domain of RNA polymerase sigma factors"/>
    <property type="match status" value="1"/>
</dbReference>
<sequence>MTDPSRDAALVKQVLAGHKDSFAQLVDTHKNKIYGLLLGMGAGPQDAQDYTQEAFLRAYRKLASFREDSSFASWLYTIAVNVMRDANRKKKDTPADDSLLSQGRHHAETPELAYLRKETGGEVRELIERLPEKYRIVLLLRYTNELSYEEIAGIAGIKVNQVRNRLHRAKKSLCKMVKDKEGIKHEMLEAVADQRVHSVWK</sequence>
<evidence type="ECO:0000256" key="4">
    <source>
        <dbReference type="ARBA" id="ARBA00023163"/>
    </source>
</evidence>